<sequence length="222" mass="25112">MVRPESALRRLLRETEKLLQPYGFDGSDPRWIRVEPGGVASVGRTRVSRTWTSGQQVLGFGLELSATPTAWWEFRNWRNTQLGLPSTPLEEATGPDLIKTQTLPDELTALWSLRLDPEQSGQHVLQTDIDTIRTELPRRVHAYARRALRLVEPDRYLDELLTHPDPHIGTWEAIVVLLADRGPGPQLDDAFDQIRACFAQRDASAYAEDVIVYAQTRAALVH</sequence>
<gene>
    <name evidence="1" type="ORF">OG563_35505</name>
</gene>
<accession>A0ABZ1YQC6</accession>
<proteinExistence type="predicted"/>
<evidence type="ECO:0008006" key="3">
    <source>
        <dbReference type="Google" id="ProtNLM"/>
    </source>
</evidence>
<dbReference type="Proteomes" id="UP001432062">
    <property type="component" value="Chromosome"/>
</dbReference>
<protein>
    <recommendedName>
        <fullName evidence="3">DUF4304 domain-containing protein</fullName>
    </recommendedName>
</protein>
<keyword evidence="2" id="KW-1185">Reference proteome</keyword>
<dbReference type="RefSeq" id="WP_329407369.1">
    <property type="nucleotide sequence ID" value="NZ_CP109441.1"/>
</dbReference>
<evidence type="ECO:0000313" key="1">
    <source>
        <dbReference type="EMBL" id="WUV44441.1"/>
    </source>
</evidence>
<name>A0ABZ1YQC6_9NOCA</name>
<organism evidence="1 2">
    <name type="scientific">Nocardia vinacea</name>
    <dbReference type="NCBI Taxonomy" id="96468"/>
    <lineage>
        <taxon>Bacteria</taxon>
        <taxon>Bacillati</taxon>
        <taxon>Actinomycetota</taxon>
        <taxon>Actinomycetes</taxon>
        <taxon>Mycobacteriales</taxon>
        <taxon>Nocardiaceae</taxon>
        <taxon>Nocardia</taxon>
    </lineage>
</organism>
<reference evidence="1" key="1">
    <citation type="submission" date="2022-10" db="EMBL/GenBank/DDBJ databases">
        <title>The complete genomes of actinobacterial strains from the NBC collection.</title>
        <authorList>
            <person name="Joergensen T.S."/>
            <person name="Alvarez Arevalo M."/>
            <person name="Sterndorff E.B."/>
            <person name="Faurdal D."/>
            <person name="Vuksanovic O."/>
            <person name="Mourched A.-S."/>
            <person name="Charusanti P."/>
            <person name="Shaw S."/>
            <person name="Blin K."/>
            <person name="Weber T."/>
        </authorList>
    </citation>
    <scope>NUCLEOTIDE SEQUENCE</scope>
    <source>
        <strain evidence="1">NBC_01482</strain>
    </source>
</reference>
<dbReference type="EMBL" id="CP109441">
    <property type="protein sequence ID" value="WUV44441.1"/>
    <property type="molecule type" value="Genomic_DNA"/>
</dbReference>
<evidence type="ECO:0000313" key="2">
    <source>
        <dbReference type="Proteomes" id="UP001432062"/>
    </source>
</evidence>